<sequence length="72" mass="8168">MVSAQDACVIKLNLVETFTLNLQSVFHGFHFSFSRGESSIKRSALRLRSKLNLYFPGFAELPGTLSRKYGWV</sequence>
<proteinExistence type="predicted"/>
<evidence type="ECO:0000313" key="1">
    <source>
        <dbReference type="EMBL" id="KZS11521.1"/>
    </source>
</evidence>
<organism evidence="1 2">
    <name type="scientific">Daphnia magna</name>
    <dbReference type="NCBI Taxonomy" id="35525"/>
    <lineage>
        <taxon>Eukaryota</taxon>
        <taxon>Metazoa</taxon>
        <taxon>Ecdysozoa</taxon>
        <taxon>Arthropoda</taxon>
        <taxon>Crustacea</taxon>
        <taxon>Branchiopoda</taxon>
        <taxon>Diplostraca</taxon>
        <taxon>Cladocera</taxon>
        <taxon>Anomopoda</taxon>
        <taxon>Daphniidae</taxon>
        <taxon>Daphnia</taxon>
    </lineage>
</organism>
<keyword evidence="2" id="KW-1185">Reference proteome</keyword>
<comment type="caution">
    <text evidence="1">The sequence shown here is derived from an EMBL/GenBank/DDBJ whole genome shotgun (WGS) entry which is preliminary data.</text>
</comment>
<dbReference type="EMBL" id="LRGB01001581">
    <property type="protein sequence ID" value="KZS11521.1"/>
    <property type="molecule type" value="Genomic_DNA"/>
</dbReference>
<reference evidence="1 2" key="1">
    <citation type="submission" date="2016-03" db="EMBL/GenBank/DDBJ databases">
        <title>EvidentialGene: Evidence-directed Construction of Genes on Genomes.</title>
        <authorList>
            <person name="Gilbert D.G."/>
            <person name="Choi J.-H."/>
            <person name="Mockaitis K."/>
            <person name="Colbourne J."/>
            <person name="Pfrender M."/>
        </authorList>
    </citation>
    <scope>NUCLEOTIDE SEQUENCE [LARGE SCALE GENOMIC DNA]</scope>
    <source>
        <strain evidence="1 2">Xinb3</strain>
        <tissue evidence="1">Complete organism</tissue>
    </source>
</reference>
<name>A0A164UN97_9CRUS</name>
<dbReference type="Proteomes" id="UP000076858">
    <property type="component" value="Unassembled WGS sequence"/>
</dbReference>
<protein>
    <submittedName>
        <fullName evidence="1">Uncharacterized protein</fullName>
    </submittedName>
</protein>
<gene>
    <name evidence="1" type="ORF">APZ42_024330</name>
</gene>
<evidence type="ECO:0000313" key="2">
    <source>
        <dbReference type="Proteomes" id="UP000076858"/>
    </source>
</evidence>
<accession>A0A164UN97</accession>
<dbReference type="AlphaFoldDB" id="A0A164UN97"/>